<feature type="transmembrane region" description="Helical" evidence="1">
    <location>
        <begin position="170"/>
        <end position="189"/>
    </location>
</feature>
<dbReference type="STRING" id="79604.AAY81_07925"/>
<evidence type="ECO:0000313" key="4">
    <source>
        <dbReference type="Proteomes" id="UP000182975"/>
    </source>
</evidence>
<evidence type="ECO:0000256" key="2">
    <source>
        <dbReference type="SAM" id="SignalP"/>
    </source>
</evidence>
<feature type="chain" id="PRO_5039515059" description="LPXTG-motif cell wall anchor domain-containing protein" evidence="2">
    <location>
        <begin position="31"/>
        <end position="196"/>
    </location>
</feature>
<evidence type="ECO:0000256" key="1">
    <source>
        <dbReference type="SAM" id="Phobius"/>
    </source>
</evidence>
<dbReference type="AlphaFoldDB" id="A0A172RZA8"/>
<keyword evidence="1" id="KW-0472">Membrane</keyword>
<dbReference type="KEGG" id="ddt:AAY81_07925"/>
<dbReference type="Proteomes" id="UP000182975">
    <property type="component" value="Unassembled WGS sequence"/>
</dbReference>
<accession>A0A172RZA8</accession>
<dbReference type="RefSeq" id="WP_066663645.1">
    <property type="nucleotide sequence ID" value="NZ_CP011402.1"/>
</dbReference>
<sequence length="196" mass="19582">MNNESMVMRGGRVAFSAVLAATLVAGTAGVAPVSVASAATVSDSTYGTLDTANLPNGTYTVSFSTNRPDYIEGLSSSAGKVSITNEGSSSRQYTMTVPATESDAVYGVTMTIVPMKELGGGPVSADMRIYYSQAVDKGGDTGQIATSAKDSGVSTSGSVLPNTGDELPAGAVPAAAVLAVGAGAVAVAARRKMNEQ</sequence>
<keyword evidence="1" id="KW-0812">Transmembrane</keyword>
<name>A0A172RZA8_9ACTN</name>
<evidence type="ECO:0008006" key="5">
    <source>
        <dbReference type="Google" id="ProtNLM"/>
    </source>
</evidence>
<keyword evidence="2" id="KW-0732">Signal</keyword>
<protein>
    <recommendedName>
        <fullName evidence="5">LPXTG-motif cell wall anchor domain-containing protein</fullName>
    </recommendedName>
</protein>
<dbReference type="OrthoDB" id="3199633at2"/>
<reference evidence="4" key="1">
    <citation type="submission" date="2016-10" db="EMBL/GenBank/DDBJ databases">
        <authorList>
            <person name="Varghese N."/>
        </authorList>
    </citation>
    <scope>NUCLEOTIDE SEQUENCE [LARGE SCALE GENOMIC DNA]</scope>
    <source>
        <strain evidence="4">DSM 21843</strain>
    </source>
</reference>
<gene>
    <name evidence="3" type="ORF">SAMN02910314_00405</name>
</gene>
<dbReference type="EMBL" id="FOEC01000002">
    <property type="protein sequence ID" value="SEO51291.1"/>
    <property type="molecule type" value="Genomic_DNA"/>
</dbReference>
<feature type="signal peptide" evidence="2">
    <location>
        <begin position="1"/>
        <end position="30"/>
    </location>
</feature>
<keyword evidence="4" id="KW-1185">Reference proteome</keyword>
<proteinExistence type="predicted"/>
<evidence type="ECO:0000313" key="3">
    <source>
        <dbReference type="EMBL" id="SEO51291.1"/>
    </source>
</evidence>
<keyword evidence="1" id="KW-1133">Transmembrane helix</keyword>
<organism evidence="3 4">
    <name type="scientific">Denitrobacterium detoxificans</name>
    <dbReference type="NCBI Taxonomy" id="79604"/>
    <lineage>
        <taxon>Bacteria</taxon>
        <taxon>Bacillati</taxon>
        <taxon>Actinomycetota</taxon>
        <taxon>Coriobacteriia</taxon>
        <taxon>Eggerthellales</taxon>
        <taxon>Eggerthellaceae</taxon>
        <taxon>Denitrobacterium</taxon>
    </lineage>
</organism>